<dbReference type="Gene3D" id="1.10.580.10">
    <property type="entry name" value="Citrate Synthase, domain 1"/>
    <property type="match status" value="1"/>
</dbReference>
<dbReference type="AlphaFoldDB" id="A0A918PU38"/>
<dbReference type="GO" id="GO:0006099">
    <property type="term" value="P:tricarboxylic acid cycle"/>
    <property type="evidence" value="ECO:0007669"/>
    <property type="project" value="TreeGrafter"/>
</dbReference>
<organism evidence="6 7">
    <name type="scientific">Asticcacaulis endophyticus</name>
    <dbReference type="NCBI Taxonomy" id="1395890"/>
    <lineage>
        <taxon>Bacteria</taxon>
        <taxon>Pseudomonadati</taxon>
        <taxon>Pseudomonadota</taxon>
        <taxon>Alphaproteobacteria</taxon>
        <taxon>Caulobacterales</taxon>
        <taxon>Caulobacteraceae</taxon>
        <taxon>Asticcacaulis</taxon>
    </lineage>
</organism>
<dbReference type="GO" id="GO:0005829">
    <property type="term" value="C:cytosol"/>
    <property type="evidence" value="ECO:0007669"/>
    <property type="project" value="TreeGrafter"/>
</dbReference>
<feature type="region of interest" description="Disordered" evidence="5">
    <location>
        <begin position="55"/>
        <end position="81"/>
    </location>
</feature>
<protein>
    <recommendedName>
        <fullName evidence="3">citrate synthase (unknown stereospecificity)</fullName>
        <ecNumber evidence="3">2.3.3.16</ecNumber>
    </recommendedName>
</protein>
<dbReference type="InterPro" id="IPR036969">
    <property type="entry name" value="Citrate_synthase_sf"/>
</dbReference>
<evidence type="ECO:0000256" key="3">
    <source>
        <dbReference type="ARBA" id="ARBA00012972"/>
    </source>
</evidence>
<comment type="pathway">
    <text evidence="1">Carbohydrate metabolism; tricarboxylic acid cycle; isocitrate from oxaloacetate: step 1/2.</text>
</comment>
<keyword evidence="4" id="KW-0808">Transferase</keyword>
<reference evidence="6" key="2">
    <citation type="submission" date="2020-09" db="EMBL/GenBank/DDBJ databases">
        <authorList>
            <person name="Sun Q."/>
            <person name="Kim S."/>
        </authorList>
    </citation>
    <scope>NUCLEOTIDE SEQUENCE</scope>
    <source>
        <strain evidence="6">KCTC 32296</strain>
    </source>
</reference>
<dbReference type="PANTHER" id="PTHR11739:SF4">
    <property type="entry name" value="CITRATE SYNTHASE, PEROXISOMAL"/>
    <property type="match status" value="1"/>
</dbReference>
<dbReference type="Pfam" id="PF00285">
    <property type="entry name" value="Citrate_synt"/>
    <property type="match status" value="1"/>
</dbReference>
<evidence type="ECO:0000313" key="7">
    <source>
        <dbReference type="Proteomes" id="UP000662572"/>
    </source>
</evidence>
<accession>A0A918PU38</accession>
<dbReference type="Gene3D" id="1.10.230.10">
    <property type="entry name" value="Cytochrome P450-Terp, domain 2"/>
    <property type="match status" value="1"/>
</dbReference>
<evidence type="ECO:0000256" key="4">
    <source>
        <dbReference type="ARBA" id="ARBA00022679"/>
    </source>
</evidence>
<evidence type="ECO:0000313" key="6">
    <source>
        <dbReference type="EMBL" id="GGZ21264.1"/>
    </source>
</evidence>
<dbReference type="InterPro" id="IPR009061">
    <property type="entry name" value="DNA-bd_dom_put_sf"/>
</dbReference>
<dbReference type="Proteomes" id="UP000662572">
    <property type="component" value="Unassembled WGS sequence"/>
</dbReference>
<dbReference type="EMBL" id="BMZB01000001">
    <property type="protein sequence ID" value="GGZ21264.1"/>
    <property type="molecule type" value="Genomic_DNA"/>
</dbReference>
<dbReference type="GO" id="GO:0036440">
    <property type="term" value="F:citrate synthase activity"/>
    <property type="evidence" value="ECO:0007669"/>
    <property type="project" value="UniProtKB-EC"/>
</dbReference>
<proteinExistence type="inferred from homology"/>
<dbReference type="SUPFAM" id="SSF48256">
    <property type="entry name" value="Citrate synthase"/>
    <property type="match status" value="1"/>
</dbReference>
<name>A0A918PU38_9CAUL</name>
<comment type="similarity">
    <text evidence="2">Belongs to the citrate synthase family.</text>
</comment>
<gene>
    <name evidence="6" type="ORF">GCM10011273_02420</name>
</gene>
<dbReference type="SUPFAM" id="SSF46955">
    <property type="entry name" value="Putative DNA-binding domain"/>
    <property type="match status" value="1"/>
</dbReference>
<dbReference type="InterPro" id="IPR016142">
    <property type="entry name" value="Citrate_synth-like_lrg_a-sub"/>
</dbReference>
<dbReference type="EC" id="2.3.3.16" evidence="3"/>
<reference evidence="6" key="1">
    <citation type="journal article" date="2014" name="Int. J. Syst. Evol. Microbiol.">
        <title>Complete genome sequence of Corynebacterium casei LMG S-19264T (=DSM 44701T), isolated from a smear-ripened cheese.</title>
        <authorList>
            <consortium name="US DOE Joint Genome Institute (JGI-PGF)"/>
            <person name="Walter F."/>
            <person name="Albersmeier A."/>
            <person name="Kalinowski J."/>
            <person name="Ruckert C."/>
        </authorList>
    </citation>
    <scope>NUCLEOTIDE SEQUENCE</scope>
    <source>
        <strain evidence="6">KCTC 32296</strain>
    </source>
</reference>
<evidence type="ECO:0000256" key="2">
    <source>
        <dbReference type="ARBA" id="ARBA00010566"/>
    </source>
</evidence>
<sequence length="396" mass="43465">MTRQWISRAEALERLDVKPQTLYAYVSRQRIAAKSDPDHPRKSLYSLDDVERLSGRSDHAHASPTPRPAPNIISSGNPARGEASIDSEISITFQGRHYYRGQDSLVLAETENFEPVATLLWQSDNSNLFGPLKPRPDVNFPGGPRARVMAMLSRRLEEEAMQEILPERDLELEAAGLLNELIDSVTNGGPRLFFHQRLARGWKVNDPRDIDLIRRILILSADTELDEATLAVRVSAATQGPLANSIMAGFAALMGPKLGGRISRAEAYVTQVRRHGNPELVAKTYLNQGLELPGFEAGTASSEKQRAESLMAAAPHMGNDLKTILQVGEDLTGRPAGFSLAVALLGRHLDLPKEAPFTLYGLGRSAGWLAHAMEQIASKSAPKARLRYIGKHPLNP</sequence>
<dbReference type="PANTHER" id="PTHR11739">
    <property type="entry name" value="CITRATE SYNTHASE"/>
    <property type="match status" value="1"/>
</dbReference>
<evidence type="ECO:0000256" key="1">
    <source>
        <dbReference type="ARBA" id="ARBA00004751"/>
    </source>
</evidence>
<dbReference type="InterPro" id="IPR016143">
    <property type="entry name" value="Citrate_synth-like_sm_a-sub"/>
</dbReference>
<dbReference type="RefSeq" id="WP_189484552.1">
    <property type="nucleotide sequence ID" value="NZ_BMZB01000001.1"/>
</dbReference>
<dbReference type="GO" id="GO:0005975">
    <property type="term" value="P:carbohydrate metabolic process"/>
    <property type="evidence" value="ECO:0007669"/>
    <property type="project" value="TreeGrafter"/>
</dbReference>
<comment type="caution">
    <text evidence="6">The sequence shown here is derived from an EMBL/GenBank/DDBJ whole genome shotgun (WGS) entry which is preliminary data.</text>
</comment>
<keyword evidence="7" id="KW-1185">Reference proteome</keyword>
<evidence type="ECO:0000256" key="5">
    <source>
        <dbReference type="SAM" id="MobiDB-lite"/>
    </source>
</evidence>
<dbReference type="InterPro" id="IPR002020">
    <property type="entry name" value="Citrate_synthase"/>
</dbReference>